<feature type="signal peptide" evidence="4">
    <location>
        <begin position="1"/>
        <end position="17"/>
    </location>
</feature>
<proteinExistence type="inferred from homology"/>
<comment type="caution">
    <text evidence="5">The sequence shown here is derived from an EMBL/GenBank/DDBJ whole genome shotgun (WGS) entry which is preliminary data.</text>
</comment>
<evidence type="ECO:0000313" key="5">
    <source>
        <dbReference type="EMBL" id="MEB3370002.1"/>
    </source>
</evidence>
<evidence type="ECO:0000256" key="2">
    <source>
        <dbReference type="ARBA" id="ARBA00022729"/>
    </source>
</evidence>
<dbReference type="EMBL" id="JAWLNX010000016">
    <property type="protein sequence ID" value="MEB3370002.1"/>
    <property type="molecule type" value="Genomic_DNA"/>
</dbReference>
<dbReference type="Pfam" id="PF11999">
    <property type="entry name" value="Ice_binding"/>
    <property type="match status" value="1"/>
</dbReference>
<keyword evidence="2 4" id="KW-0732">Signal</keyword>
<keyword evidence="6" id="KW-1185">Reference proteome</keyword>
<evidence type="ECO:0000256" key="3">
    <source>
        <dbReference type="SAM" id="MobiDB-lite"/>
    </source>
</evidence>
<evidence type="ECO:0000313" key="6">
    <source>
        <dbReference type="Proteomes" id="UP001327093"/>
    </source>
</evidence>
<feature type="compositionally biased region" description="Pro residues" evidence="3">
    <location>
        <begin position="291"/>
        <end position="317"/>
    </location>
</feature>
<feature type="region of interest" description="Disordered" evidence="3">
    <location>
        <begin position="215"/>
        <end position="323"/>
    </location>
</feature>
<dbReference type="Proteomes" id="UP001327093">
    <property type="component" value="Unassembled WGS sequence"/>
</dbReference>
<organism evidence="5 6">
    <name type="scientific">Saccharopolyspora mangrovi</name>
    <dbReference type="NCBI Taxonomy" id="3082379"/>
    <lineage>
        <taxon>Bacteria</taxon>
        <taxon>Bacillati</taxon>
        <taxon>Actinomycetota</taxon>
        <taxon>Actinomycetes</taxon>
        <taxon>Pseudonocardiales</taxon>
        <taxon>Pseudonocardiaceae</taxon>
        <taxon>Saccharopolyspora</taxon>
    </lineage>
</organism>
<feature type="chain" id="PRO_5046708680" evidence="4">
    <location>
        <begin position="18"/>
        <end position="323"/>
    </location>
</feature>
<dbReference type="RefSeq" id="WP_324267488.1">
    <property type="nucleotide sequence ID" value="NZ_JAWLNX010000016.1"/>
</dbReference>
<reference evidence="5 6" key="1">
    <citation type="submission" date="2023-10" db="EMBL/GenBank/DDBJ databases">
        <title>Saccharopolyspora sp. nov., isolated from mangrove soil.</title>
        <authorList>
            <person name="Lu Y."/>
            <person name="Liu W."/>
        </authorList>
    </citation>
    <scope>NUCLEOTIDE SEQUENCE [LARGE SCALE GENOMIC DNA]</scope>
    <source>
        <strain evidence="5 6">S2-29</strain>
    </source>
</reference>
<gene>
    <name evidence="5" type="ORF">R4I43_21565</name>
</gene>
<accession>A0ABU6AEM8</accession>
<evidence type="ECO:0000256" key="1">
    <source>
        <dbReference type="ARBA" id="ARBA00005445"/>
    </source>
</evidence>
<comment type="similarity">
    <text evidence="1">Belongs to the ice-binding protein family.</text>
</comment>
<dbReference type="InterPro" id="IPR021884">
    <property type="entry name" value="Ice-bd_prot"/>
</dbReference>
<name>A0ABU6AEM8_9PSEU</name>
<protein>
    <submittedName>
        <fullName evidence="5">Ice-binding family protein</fullName>
    </submittedName>
</protein>
<sequence length="323" mass="30608">MLLVAAAVILTSTRANAIATAVPLGTADDFAVLGGASVTNTGPSVVTGDLGVSPGTSVTGFPPGIVNGAIHSADAVALQAQTDLTTAYNNAAGQAPDASLPPDAGGLTLAPGVYNASSTLGLTGTLTLDAGGDPNAVWVIQVGSGLTTASASSVSLINGAQPCNVFWQIGSSATLGTGTDFVGNIMALTSITANTGANIDGRALARNGSVTMDTNTITRSTCGGETTGGETTGGETTGGETTGGETTGGETTGGETTGGETTGGETTGGETTGGETTGGGDTGGTTGGGGTPPPPEDNVPAPPGGTPEAPQPTPVPGHLPVTG</sequence>
<feature type="compositionally biased region" description="Gly residues" evidence="3">
    <location>
        <begin position="225"/>
        <end position="290"/>
    </location>
</feature>
<evidence type="ECO:0000256" key="4">
    <source>
        <dbReference type="SAM" id="SignalP"/>
    </source>
</evidence>